<dbReference type="PANTHER" id="PTHR30603">
    <property type="entry name" value="RNA POLYMERASE SIGMA FACTOR RPO"/>
    <property type="match status" value="1"/>
</dbReference>
<evidence type="ECO:0000313" key="9">
    <source>
        <dbReference type="Proteomes" id="UP001151287"/>
    </source>
</evidence>
<keyword evidence="5" id="KW-0804">Transcription</keyword>
<dbReference type="InterPro" id="IPR000943">
    <property type="entry name" value="RNA_pol_sigma70"/>
</dbReference>
<dbReference type="InterPro" id="IPR014284">
    <property type="entry name" value="RNA_pol_sigma-70_dom"/>
</dbReference>
<dbReference type="InterPro" id="IPR050239">
    <property type="entry name" value="Sigma-70_RNA_pol_init_factors"/>
</dbReference>
<proteinExistence type="inferred from homology"/>
<dbReference type="PROSITE" id="PS00715">
    <property type="entry name" value="SIGMA70_1"/>
    <property type="match status" value="1"/>
</dbReference>
<dbReference type="InterPro" id="IPR007627">
    <property type="entry name" value="RNA_pol_sigma70_r2"/>
</dbReference>
<dbReference type="AlphaFoldDB" id="A0A9Q0CJW2"/>
<comment type="similarity">
    <text evidence="1">Belongs to the sigma-70 factor family.</text>
</comment>
<organism evidence="8 9">
    <name type="scientific">Rhynchospora breviuscula</name>
    <dbReference type="NCBI Taxonomy" id="2022672"/>
    <lineage>
        <taxon>Eukaryota</taxon>
        <taxon>Viridiplantae</taxon>
        <taxon>Streptophyta</taxon>
        <taxon>Embryophyta</taxon>
        <taxon>Tracheophyta</taxon>
        <taxon>Spermatophyta</taxon>
        <taxon>Magnoliopsida</taxon>
        <taxon>Liliopsida</taxon>
        <taxon>Poales</taxon>
        <taxon>Cyperaceae</taxon>
        <taxon>Cyperoideae</taxon>
        <taxon>Rhynchosporeae</taxon>
        <taxon>Rhynchospora</taxon>
    </lineage>
</organism>
<dbReference type="OrthoDB" id="2012130at2759"/>
<evidence type="ECO:0000256" key="2">
    <source>
        <dbReference type="ARBA" id="ARBA00023015"/>
    </source>
</evidence>
<dbReference type="Proteomes" id="UP001151287">
    <property type="component" value="Unassembled WGS sequence"/>
</dbReference>
<dbReference type="Pfam" id="PF04545">
    <property type="entry name" value="Sigma70_r4"/>
    <property type="match status" value="1"/>
</dbReference>
<feature type="domain" description="RNA polymerase sigma-70" evidence="7">
    <location>
        <begin position="284"/>
        <end position="297"/>
    </location>
</feature>
<keyword evidence="3" id="KW-0731">Sigma factor</keyword>
<gene>
    <name evidence="8" type="ORF">LUZ63_011964</name>
</gene>
<keyword evidence="4" id="KW-0238">DNA-binding</keyword>
<dbReference type="GO" id="GO:0003677">
    <property type="term" value="F:DNA binding"/>
    <property type="evidence" value="ECO:0007669"/>
    <property type="project" value="UniProtKB-KW"/>
</dbReference>
<comment type="caution">
    <text evidence="8">The sequence shown here is derived from an EMBL/GenBank/DDBJ whole genome shotgun (WGS) entry which is preliminary data.</text>
</comment>
<dbReference type="InterPro" id="IPR007624">
    <property type="entry name" value="RNA_pol_sigma70_r3"/>
</dbReference>
<evidence type="ECO:0000256" key="5">
    <source>
        <dbReference type="ARBA" id="ARBA00023163"/>
    </source>
</evidence>
<dbReference type="SUPFAM" id="SSF88659">
    <property type="entry name" value="Sigma3 and sigma4 domains of RNA polymerase sigma factors"/>
    <property type="match status" value="2"/>
</dbReference>
<dbReference type="NCBIfam" id="TIGR02937">
    <property type="entry name" value="sigma70-ECF"/>
    <property type="match status" value="1"/>
</dbReference>
<evidence type="ECO:0000313" key="8">
    <source>
        <dbReference type="EMBL" id="KAJ1695266.1"/>
    </source>
</evidence>
<name>A0A9Q0CJW2_9POAL</name>
<dbReference type="Gene3D" id="1.10.601.10">
    <property type="entry name" value="RNA Polymerase Primary Sigma Factor"/>
    <property type="match status" value="1"/>
</dbReference>
<dbReference type="PANTHER" id="PTHR30603:SF14">
    <property type="entry name" value="RNA POLYMERASE SIGMA FACTOR SIGA"/>
    <property type="match status" value="1"/>
</dbReference>
<dbReference type="SUPFAM" id="SSF88946">
    <property type="entry name" value="Sigma2 domain of RNA polymerase sigma factors"/>
    <property type="match status" value="1"/>
</dbReference>
<evidence type="ECO:0000256" key="3">
    <source>
        <dbReference type="ARBA" id="ARBA00023082"/>
    </source>
</evidence>
<dbReference type="InterPro" id="IPR013325">
    <property type="entry name" value="RNA_pol_sigma_r2"/>
</dbReference>
<dbReference type="InterPro" id="IPR013324">
    <property type="entry name" value="RNA_pol_sigma_r3/r4-like"/>
</dbReference>
<keyword evidence="2" id="KW-0805">Transcription regulation</keyword>
<dbReference type="Pfam" id="PF04539">
    <property type="entry name" value="Sigma70_r3"/>
    <property type="match status" value="1"/>
</dbReference>
<dbReference type="EMBL" id="JAMQYH010000003">
    <property type="protein sequence ID" value="KAJ1695266.1"/>
    <property type="molecule type" value="Genomic_DNA"/>
</dbReference>
<dbReference type="InterPro" id="IPR007630">
    <property type="entry name" value="RNA_pol_sigma70_r4"/>
</dbReference>
<evidence type="ECO:0000259" key="7">
    <source>
        <dbReference type="PROSITE" id="PS00715"/>
    </source>
</evidence>
<dbReference type="InterPro" id="IPR036388">
    <property type="entry name" value="WH-like_DNA-bd_sf"/>
</dbReference>
<dbReference type="PRINTS" id="PR00046">
    <property type="entry name" value="SIGMA70FCT"/>
</dbReference>
<keyword evidence="9" id="KW-1185">Reference proteome</keyword>
<dbReference type="GO" id="GO:0016987">
    <property type="term" value="F:sigma factor activity"/>
    <property type="evidence" value="ECO:0007669"/>
    <property type="project" value="UniProtKB-KW"/>
</dbReference>
<evidence type="ECO:0000256" key="4">
    <source>
        <dbReference type="ARBA" id="ARBA00023125"/>
    </source>
</evidence>
<feature type="compositionally biased region" description="Basic residues" evidence="6">
    <location>
        <begin position="148"/>
        <end position="159"/>
    </location>
</feature>
<dbReference type="Pfam" id="PF04542">
    <property type="entry name" value="Sigma70_r2"/>
    <property type="match status" value="1"/>
</dbReference>
<feature type="region of interest" description="Disordered" evidence="6">
    <location>
        <begin position="142"/>
        <end position="165"/>
    </location>
</feature>
<dbReference type="GO" id="GO:0006352">
    <property type="term" value="P:DNA-templated transcription initiation"/>
    <property type="evidence" value="ECO:0007669"/>
    <property type="project" value="InterPro"/>
</dbReference>
<dbReference type="Gene3D" id="1.10.10.10">
    <property type="entry name" value="Winged helix-like DNA-binding domain superfamily/Winged helix DNA-binding domain"/>
    <property type="match status" value="2"/>
</dbReference>
<accession>A0A9Q0CJW2</accession>
<protein>
    <recommendedName>
        <fullName evidence="7">RNA polymerase sigma-70 domain-containing protein</fullName>
    </recommendedName>
</protein>
<reference evidence="8" key="1">
    <citation type="journal article" date="2022" name="Cell">
        <title>Repeat-based holocentromeres influence genome architecture and karyotype evolution.</title>
        <authorList>
            <person name="Hofstatter P.G."/>
            <person name="Thangavel G."/>
            <person name="Lux T."/>
            <person name="Neumann P."/>
            <person name="Vondrak T."/>
            <person name="Novak P."/>
            <person name="Zhang M."/>
            <person name="Costa L."/>
            <person name="Castellani M."/>
            <person name="Scott A."/>
            <person name="Toegelov H."/>
            <person name="Fuchs J."/>
            <person name="Mata-Sucre Y."/>
            <person name="Dias Y."/>
            <person name="Vanzela A.L.L."/>
            <person name="Huettel B."/>
            <person name="Almeida C.C.S."/>
            <person name="Simkova H."/>
            <person name="Souza G."/>
            <person name="Pedrosa-Harand A."/>
            <person name="Macas J."/>
            <person name="Mayer K.F.X."/>
            <person name="Houben A."/>
            <person name="Marques A."/>
        </authorList>
    </citation>
    <scope>NUCLEOTIDE SEQUENCE</scope>
    <source>
        <strain evidence="8">RhyBre1mFocal</strain>
    </source>
</reference>
<sequence>MMATTGAVISLSAGNRLLSNSFYASDPDHLLVPVQIPSVPSKNLVILAQKSSNLNSNSSSNRTQIQTIRAIKEHVHTPTTSTSEEESYDPELQTSLEAMVLLQKSMLEKQWKLPFDFDRLDSTKVKSFLKEEPEKKGDQIIRSGTNARQRRTGTRRKNSKITNGRGKEARYTVSPELLNNGVRGGYLRKGILGEELLSHDKVVYLSKKIKDGLILEKHRKRLKDKLGFEPSEKQLAHSLNISYPELKMRLLESSLAKEKLTMSNVRLVKSIAQKYENMGAEMDDLIQGGMVGLFRGIEKYDPSKGFKVSTYVYWWIRQGVTKALVENSGTLPFFMYERLGKINNAKMRLEQQGIAPTIEKIAETLNMSEQKIRNATEASSKVLSLDRVAFPNIGGSPGDTLHNYIRDKNPENDPWHAFQVWYIKEEVNKLINSTLNKRERAIIRYYHGIGSDCLTWVDIGKLFGVSRERVRQVGLIAMEKLKHAARKKELEALLTKF</sequence>
<evidence type="ECO:0000256" key="6">
    <source>
        <dbReference type="SAM" id="MobiDB-lite"/>
    </source>
</evidence>
<evidence type="ECO:0000256" key="1">
    <source>
        <dbReference type="ARBA" id="ARBA00007788"/>
    </source>
</evidence>